<protein>
    <recommendedName>
        <fullName evidence="2">protein-glutamate methylesterase</fullName>
        <ecNumber evidence="2">3.1.1.61</ecNumber>
    </recommendedName>
</protein>
<dbReference type="GO" id="GO:0006935">
    <property type="term" value="P:chemotaxis"/>
    <property type="evidence" value="ECO:0007669"/>
    <property type="project" value="UniProtKB-UniRule"/>
</dbReference>
<dbReference type="InterPro" id="IPR000673">
    <property type="entry name" value="Sig_transdc_resp-reg_Me-estase"/>
</dbReference>
<dbReference type="Proteomes" id="UP000245934">
    <property type="component" value="Unassembled WGS sequence"/>
</dbReference>
<feature type="active site" evidence="4">
    <location>
        <position position="128"/>
    </location>
</feature>
<organism evidence="6 7">
    <name type="scientific">Methanospirillum stamsii</name>
    <dbReference type="NCBI Taxonomy" id="1277351"/>
    <lineage>
        <taxon>Archaea</taxon>
        <taxon>Methanobacteriati</taxon>
        <taxon>Methanobacteriota</taxon>
        <taxon>Stenosarchaea group</taxon>
        <taxon>Methanomicrobia</taxon>
        <taxon>Methanomicrobiales</taxon>
        <taxon>Methanospirillaceae</taxon>
        <taxon>Methanospirillum</taxon>
    </lineage>
</organism>
<feature type="domain" description="CheB-type methylesterase" evidence="5">
    <location>
        <begin position="1"/>
        <end position="183"/>
    </location>
</feature>
<reference evidence="6 7" key="1">
    <citation type="submission" date="2018-05" db="EMBL/GenBank/DDBJ databases">
        <title>Draft genome of Methanospirillum stamsii Pt1.</title>
        <authorList>
            <person name="Dueholm M.S."/>
            <person name="Nielsen P.H."/>
            <person name="Bakmann L.F."/>
            <person name="Otzen D.E."/>
        </authorList>
    </citation>
    <scope>NUCLEOTIDE SEQUENCE [LARGE SCALE GENOMIC DNA]</scope>
    <source>
        <strain evidence="6 7">Pt1</strain>
    </source>
</reference>
<dbReference type="AlphaFoldDB" id="A0A2V2N5G5"/>
<dbReference type="OrthoDB" id="2857at2157"/>
<name>A0A2V2N5G5_9EURY</name>
<dbReference type="EMBL" id="QGMZ01000011">
    <property type="protein sequence ID" value="PWR75312.1"/>
    <property type="molecule type" value="Genomic_DNA"/>
</dbReference>
<sequence>MHIIIIGSSTGGPRVLFDIFSDFPSIQAAIIIVQHMPLSTTPRFAKRLSQICQLDVIIPKGGEHIKPKSLYIAPGDTHLILRNNEEILLTSTEKVNFVRPAIDVTMLTLTPDSRNQYTGIILSGMGCDGAEGLLHLKSLGATTVVQNPDSCTIKSMPEAAIRICDVDKIINPIEIRSFLLNQK</sequence>
<dbReference type="GeneID" id="97610764"/>
<dbReference type="PANTHER" id="PTHR42872">
    <property type="entry name" value="PROTEIN-GLUTAMATE METHYLESTERASE/PROTEIN-GLUTAMINE GLUTAMINASE"/>
    <property type="match status" value="1"/>
</dbReference>
<proteinExistence type="predicted"/>
<evidence type="ECO:0000313" key="7">
    <source>
        <dbReference type="Proteomes" id="UP000245934"/>
    </source>
</evidence>
<evidence type="ECO:0000313" key="6">
    <source>
        <dbReference type="EMBL" id="PWR75312.1"/>
    </source>
</evidence>
<dbReference type="PANTHER" id="PTHR42872:SF3">
    <property type="entry name" value="PROTEIN-GLUTAMATE METHYLESTERASE_PROTEIN-GLUTAMINE GLUTAMINASE 1"/>
    <property type="match status" value="1"/>
</dbReference>
<evidence type="ECO:0000256" key="4">
    <source>
        <dbReference type="PROSITE-ProRule" id="PRU00050"/>
    </source>
</evidence>
<dbReference type="CDD" id="cd16432">
    <property type="entry name" value="CheB_Rec"/>
    <property type="match status" value="1"/>
</dbReference>
<dbReference type="Pfam" id="PF01339">
    <property type="entry name" value="CheB_methylest"/>
    <property type="match status" value="1"/>
</dbReference>
<gene>
    <name evidence="6" type="ORF">DLD82_05885</name>
</gene>
<evidence type="ECO:0000256" key="3">
    <source>
        <dbReference type="ARBA" id="ARBA00048267"/>
    </source>
</evidence>
<dbReference type="GO" id="GO:0000156">
    <property type="term" value="F:phosphorelay response regulator activity"/>
    <property type="evidence" value="ECO:0007669"/>
    <property type="project" value="InterPro"/>
</dbReference>
<dbReference type="GO" id="GO:0005737">
    <property type="term" value="C:cytoplasm"/>
    <property type="evidence" value="ECO:0007669"/>
    <property type="project" value="InterPro"/>
</dbReference>
<dbReference type="Gene3D" id="3.40.50.180">
    <property type="entry name" value="Methylesterase CheB, C-terminal domain"/>
    <property type="match status" value="1"/>
</dbReference>
<evidence type="ECO:0000259" key="5">
    <source>
        <dbReference type="PROSITE" id="PS50122"/>
    </source>
</evidence>
<dbReference type="RefSeq" id="WP_109940173.1">
    <property type="nucleotide sequence ID" value="NZ_CP176366.1"/>
</dbReference>
<keyword evidence="1 4" id="KW-0378">Hydrolase</keyword>
<dbReference type="PROSITE" id="PS50122">
    <property type="entry name" value="CHEB"/>
    <property type="match status" value="1"/>
</dbReference>
<evidence type="ECO:0000256" key="1">
    <source>
        <dbReference type="ARBA" id="ARBA00022801"/>
    </source>
</evidence>
<feature type="active site" evidence="4">
    <location>
        <position position="35"/>
    </location>
</feature>
<accession>A0A2V2N5G5</accession>
<keyword evidence="7" id="KW-1185">Reference proteome</keyword>
<dbReference type="InterPro" id="IPR035909">
    <property type="entry name" value="CheB_C"/>
</dbReference>
<comment type="catalytic activity">
    <reaction evidence="3">
        <text>[protein]-L-glutamate 5-O-methyl ester + H2O = L-glutamyl-[protein] + methanol + H(+)</text>
        <dbReference type="Rhea" id="RHEA:23236"/>
        <dbReference type="Rhea" id="RHEA-COMP:10208"/>
        <dbReference type="Rhea" id="RHEA-COMP:10311"/>
        <dbReference type="ChEBI" id="CHEBI:15377"/>
        <dbReference type="ChEBI" id="CHEBI:15378"/>
        <dbReference type="ChEBI" id="CHEBI:17790"/>
        <dbReference type="ChEBI" id="CHEBI:29973"/>
        <dbReference type="ChEBI" id="CHEBI:82795"/>
        <dbReference type="EC" id="3.1.1.61"/>
    </reaction>
</comment>
<keyword evidence="4" id="KW-0145">Chemotaxis</keyword>
<evidence type="ECO:0000256" key="2">
    <source>
        <dbReference type="ARBA" id="ARBA00039140"/>
    </source>
</evidence>
<feature type="active site" evidence="4">
    <location>
        <position position="9"/>
    </location>
</feature>
<dbReference type="EC" id="3.1.1.61" evidence="2"/>
<comment type="caution">
    <text evidence="6">The sequence shown here is derived from an EMBL/GenBank/DDBJ whole genome shotgun (WGS) entry which is preliminary data.</text>
</comment>
<dbReference type="SUPFAM" id="SSF52738">
    <property type="entry name" value="Methylesterase CheB, C-terminal domain"/>
    <property type="match status" value="1"/>
</dbReference>
<dbReference type="GO" id="GO:0008984">
    <property type="term" value="F:protein-glutamate methylesterase activity"/>
    <property type="evidence" value="ECO:0007669"/>
    <property type="project" value="UniProtKB-EC"/>
</dbReference>